<dbReference type="EMBL" id="FTOM01000015">
    <property type="protein sequence ID" value="SIS92766.1"/>
    <property type="molecule type" value="Genomic_DNA"/>
</dbReference>
<keyword evidence="1" id="KW-0812">Transmembrane</keyword>
<evidence type="ECO:0000256" key="1">
    <source>
        <dbReference type="SAM" id="Phobius"/>
    </source>
</evidence>
<organism evidence="2 3">
    <name type="scientific">Phaeovulum vinaykumarii</name>
    <dbReference type="NCBI Taxonomy" id="407234"/>
    <lineage>
        <taxon>Bacteria</taxon>
        <taxon>Pseudomonadati</taxon>
        <taxon>Pseudomonadota</taxon>
        <taxon>Alphaproteobacteria</taxon>
        <taxon>Rhodobacterales</taxon>
        <taxon>Paracoccaceae</taxon>
        <taxon>Phaeovulum</taxon>
    </lineage>
</organism>
<evidence type="ECO:0000313" key="2">
    <source>
        <dbReference type="EMBL" id="SIS92766.1"/>
    </source>
</evidence>
<reference evidence="3" key="1">
    <citation type="submission" date="2017-01" db="EMBL/GenBank/DDBJ databases">
        <authorList>
            <person name="Varghese N."/>
            <person name="Submissions S."/>
        </authorList>
    </citation>
    <scope>NUCLEOTIDE SEQUENCE [LARGE SCALE GENOMIC DNA]</scope>
    <source>
        <strain evidence="3">DSM 18714</strain>
    </source>
</reference>
<dbReference type="RefSeq" id="WP_143524472.1">
    <property type="nucleotide sequence ID" value="NZ_FTOM01000015.1"/>
</dbReference>
<gene>
    <name evidence="2" type="ORF">SAMN05421795_11513</name>
</gene>
<accession>A0A1N7N308</accession>
<keyword evidence="3" id="KW-1185">Reference proteome</keyword>
<proteinExistence type="predicted"/>
<dbReference type="GO" id="GO:0016740">
    <property type="term" value="F:transferase activity"/>
    <property type="evidence" value="ECO:0007669"/>
    <property type="project" value="UniProtKB-KW"/>
</dbReference>
<dbReference type="OrthoDB" id="7873606at2"/>
<keyword evidence="1" id="KW-0472">Membrane</keyword>
<keyword evidence="1" id="KW-1133">Transmembrane helix</keyword>
<keyword evidence="2" id="KW-0808">Transferase</keyword>
<sequence>MPVHNPHRGLDPLVTEIQRRNDPRLGIAFAWRFADLLPPKLGPLRRIGEYVELAFRIWGQRQRQTILVREFSTYFFFLTLVLVFPLRRKCLLLIAHNVQSAERKPIEKQLLKVLSRLGLRFACLESDAGVQQVLGLHDAVVFPHPVVSVSNQSAASIAARPHRTVVGVAGDPRPEKGLDRVIPYLDEALRDREDIAFRVGTNRVVEAQSRWPKAQICDTSAQSDYMAFLEDLDILVLPYPEQTYRFRVSGVIAEATGCGTATICTDLPCLRQQVLAPAVGGTVLAPDAFTTPNLLAAIEALSAQRESLREALCENAKFRQPQAVVDTILGQLAR</sequence>
<evidence type="ECO:0000313" key="3">
    <source>
        <dbReference type="Proteomes" id="UP000186098"/>
    </source>
</evidence>
<dbReference type="SUPFAM" id="SSF53756">
    <property type="entry name" value="UDP-Glycosyltransferase/glycogen phosphorylase"/>
    <property type="match status" value="1"/>
</dbReference>
<protein>
    <submittedName>
        <fullName evidence="2">Glycosyltransferase involved in cell wall bisynthesis</fullName>
    </submittedName>
</protein>
<dbReference type="STRING" id="407234.SAMN05421795_11513"/>
<feature type="transmembrane region" description="Helical" evidence="1">
    <location>
        <begin position="66"/>
        <end position="86"/>
    </location>
</feature>
<dbReference type="Gene3D" id="3.40.50.2000">
    <property type="entry name" value="Glycogen Phosphorylase B"/>
    <property type="match status" value="1"/>
</dbReference>
<name>A0A1N7N308_9RHOB</name>
<dbReference type="Proteomes" id="UP000186098">
    <property type="component" value="Unassembled WGS sequence"/>
</dbReference>
<dbReference type="AlphaFoldDB" id="A0A1N7N308"/>